<dbReference type="Proteomes" id="UP000006230">
    <property type="component" value="Unassembled WGS sequence"/>
</dbReference>
<reference evidence="1 2" key="1">
    <citation type="journal article" date="2010" name="J. Bacteriol.">
        <title>Genome sequences of Pelagibaca bermudensis HTCC2601T and Maritimibacter alkaliphilus HTCC2654T, the type strains of two marine Roseobacter genera.</title>
        <authorList>
            <person name="Thrash J.C."/>
            <person name="Cho J.C."/>
            <person name="Ferriera S."/>
            <person name="Johnson J."/>
            <person name="Vergin K.L."/>
            <person name="Giovannoni S.J."/>
        </authorList>
    </citation>
    <scope>NUCLEOTIDE SEQUENCE [LARGE SCALE GENOMIC DNA]</scope>
    <source>
        <strain evidence="2">DSM 26914 / JCM 13377 / KCTC 12554 / HTCC2601</strain>
    </source>
</reference>
<proteinExistence type="predicted"/>
<name>Q0FI86_SALBH</name>
<evidence type="ECO:0000313" key="1">
    <source>
        <dbReference type="EMBL" id="EAU43930.1"/>
    </source>
</evidence>
<dbReference type="InterPro" id="IPR004195">
    <property type="entry name" value="Head_decoration_D"/>
</dbReference>
<organism evidence="1 2">
    <name type="scientific">Salipiger bermudensis (strain DSM 26914 / JCM 13377 / KCTC 12554 / HTCC2601)</name>
    <name type="common">Pelagibaca bermudensis</name>
    <dbReference type="NCBI Taxonomy" id="314265"/>
    <lineage>
        <taxon>Bacteria</taxon>
        <taxon>Pseudomonadati</taxon>
        <taxon>Pseudomonadota</taxon>
        <taxon>Alphaproteobacteria</taxon>
        <taxon>Rhodobacterales</taxon>
        <taxon>Roseobacteraceae</taxon>
        <taxon>Salipiger</taxon>
    </lineage>
</organism>
<protein>
    <recommendedName>
        <fullName evidence="3">Head decoration protein</fullName>
    </recommendedName>
</protein>
<evidence type="ECO:0000313" key="2">
    <source>
        <dbReference type="Proteomes" id="UP000006230"/>
    </source>
</evidence>
<dbReference type="Gene3D" id="2.40.300.10">
    <property type="entry name" value="Head decoration protein D"/>
    <property type="match status" value="1"/>
</dbReference>
<dbReference type="AlphaFoldDB" id="Q0FI86"/>
<accession>Q0FI86</accession>
<evidence type="ECO:0008006" key="3">
    <source>
        <dbReference type="Google" id="ProtNLM"/>
    </source>
</evidence>
<dbReference type="HOGENOM" id="CLU_159984_0_0_5"/>
<dbReference type="Pfam" id="PF02924">
    <property type="entry name" value="HDPD"/>
    <property type="match status" value="1"/>
</dbReference>
<dbReference type="STRING" id="314265.R2601_23965"/>
<keyword evidence="2" id="KW-1185">Reference proteome</keyword>
<sequence>MDMPTLTEGKTPGDFLLFEEQDHYSREEVTIAAGADLEPGTVLGMVTATEKYVASDEAGADGSEAAAAVLLTPAAAAEADVTAVVLKRHARVRRFGLTFDASYDTEAKRDAACAELEALGIVVS</sequence>
<dbReference type="EMBL" id="AATQ01000061">
    <property type="protein sequence ID" value="EAU43930.1"/>
    <property type="molecule type" value="Genomic_DNA"/>
</dbReference>
<dbReference type="OrthoDB" id="7358956at2"/>
<comment type="caution">
    <text evidence="1">The sequence shown here is derived from an EMBL/GenBank/DDBJ whole genome shotgun (WGS) entry which is preliminary data.</text>
</comment>
<dbReference type="eggNOG" id="ENOG50304S6">
    <property type="taxonomic scope" value="Bacteria"/>
</dbReference>
<gene>
    <name evidence="1" type="ORF">R2601_23965</name>
</gene>